<proteinExistence type="inferred from homology"/>
<dbReference type="GO" id="GO:0009244">
    <property type="term" value="P:lipopolysaccharide core region biosynthetic process"/>
    <property type="evidence" value="ECO:0007669"/>
    <property type="project" value="UniProtKB-UniPathway"/>
</dbReference>
<dbReference type="Gene3D" id="3.40.50.620">
    <property type="entry name" value="HUPs"/>
    <property type="match status" value="1"/>
</dbReference>
<evidence type="ECO:0000256" key="7">
    <source>
        <dbReference type="ARBA" id="ARBA00022777"/>
    </source>
</evidence>
<dbReference type="SUPFAM" id="SSF52374">
    <property type="entry name" value="Nucleotidylyl transferase"/>
    <property type="match status" value="1"/>
</dbReference>
<dbReference type="GO" id="GO:0016773">
    <property type="term" value="F:phosphotransferase activity, alcohol group as acceptor"/>
    <property type="evidence" value="ECO:0007669"/>
    <property type="project" value="InterPro"/>
</dbReference>
<feature type="non-terminal residue" evidence="13">
    <location>
        <position position="425"/>
    </location>
</feature>
<evidence type="ECO:0000256" key="1">
    <source>
        <dbReference type="ARBA" id="ARBA00002319"/>
    </source>
</evidence>
<dbReference type="PANTHER" id="PTHR46969">
    <property type="entry name" value="BIFUNCTIONAL PROTEIN HLDE"/>
    <property type="match status" value="1"/>
</dbReference>
<evidence type="ECO:0000256" key="3">
    <source>
        <dbReference type="ARBA" id="ARBA00004713"/>
    </source>
</evidence>
<comment type="function">
    <text evidence="1">Catalyzes the phosphorylation of D-glycero-D-manno-heptose 7-phosphate at the C-1 position to selectively form D-glycero-beta-D-manno-heptose-1,7-bisphosphate.</text>
</comment>
<dbReference type="InterPro" id="IPR011611">
    <property type="entry name" value="PfkB_dom"/>
</dbReference>
<comment type="pathway">
    <text evidence="3">Bacterial outer membrane biogenesis; LPS core biosynthesis.</text>
</comment>
<dbReference type="NCBIfam" id="TIGR00125">
    <property type="entry name" value="cyt_tran_rel"/>
    <property type="match status" value="1"/>
</dbReference>
<evidence type="ECO:0000256" key="8">
    <source>
        <dbReference type="ARBA" id="ARBA00022840"/>
    </source>
</evidence>
<dbReference type="NCBIfam" id="NF008454">
    <property type="entry name" value="PRK11316.1"/>
    <property type="match status" value="1"/>
</dbReference>
<dbReference type="SUPFAM" id="SSF53613">
    <property type="entry name" value="Ribokinase-like"/>
    <property type="match status" value="1"/>
</dbReference>
<dbReference type="Gene3D" id="3.40.1190.20">
    <property type="match status" value="1"/>
</dbReference>
<dbReference type="GO" id="GO:0005524">
    <property type="term" value="F:ATP binding"/>
    <property type="evidence" value="ECO:0007669"/>
    <property type="project" value="UniProtKB-KW"/>
</dbReference>
<feature type="domain" description="Carbohydrate kinase PfkB" evidence="11">
    <location>
        <begin position="15"/>
        <end position="305"/>
    </location>
</feature>
<keyword evidence="7" id="KW-0418">Kinase</keyword>
<dbReference type="GO" id="GO:0033786">
    <property type="term" value="F:heptose-1-phosphate adenylyltransferase activity"/>
    <property type="evidence" value="ECO:0007669"/>
    <property type="project" value="TreeGrafter"/>
</dbReference>
<keyword evidence="10" id="KW-0119">Carbohydrate metabolism</keyword>
<dbReference type="PROSITE" id="PS00584">
    <property type="entry name" value="PFKB_KINASES_2"/>
    <property type="match status" value="1"/>
</dbReference>
<dbReference type="PROSITE" id="PS00583">
    <property type="entry name" value="PFKB_KINASES_1"/>
    <property type="match status" value="1"/>
</dbReference>
<organism evidence="13">
    <name type="scientific">marine metagenome</name>
    <dbReference type="NCBI Taxonomy" id="408172"/>
    <lineage>
        <taxon>unclassified sequences</taxon>
        <taxon>metagenomes</taxon>
        <taxon>ecological metagenomes</taxon>
    </lineage>
</organism>
<comment type="function">
    <text evidence="2">Catalyzes the ADP transfer from ATP to D-glycero-beta-D-manno-heptose 1-phosphate, yielding ADP-D-glycero-beta-D-manno-heptose.</text>
</comment>
<evidence type="ECO:0008006" key="14">
    <source>
        <dbReference type="Google" id="ProtNLM"/>
    </source>
</evidence>
<dbReference type="FunFam" id="3.40.1190.20:FF:000002">
    <property type="entry name" value="Bifunctional protein HldE"/>
    <property type="match status" value="1"/>
</dbReference>
<evidence type="ECO:0000256" key="10">
    <source>
        <dbReference type="ARBA" id="ARBA00023277"/>
    </source>
</evidence>
<dbReference type="CDD" id="cd01172">
    <property type="entry name" value="RfaE_like"/>
    <property type="match status" value="1"/>
</dbReference>
<dbReference type="Pfam" id="PF00294">
    <property type="entry name" value="PfkB"/>
    <property type="match status" value="1"/>
</dbReference>
<evidence type="ECO:0000256" key="4">
    <source>
        <dbReference type="ARBA" id="ARBA00022679"/>
    </source>
</evidence>
<dbReference type="HAMAP" id="MF_01603">
    <property type="entry name" value="HldE"/>
    <property type="match status" value="1"/>
</dbReference>
<evidence type="ECO:0000256" key="5">
    <source>
        <dbReference type="ARBA" id="ARBA00022695"/>
    </source>
</evidence>
<keyword evidence="8" id="KW-0067">ATP-binding</keyword>
<sequence length="425" mass="44554">MSLTVPDFSAVRILVAGDLMLDQYSFGPASRISPEAPVPVVHVTETQSRAGGAANVAMNLSSLGAITTVTGIVGKDANATVLRELLELQHVKTVLAESGDRPTITKRRVLSRNQQLLRLDTEETYAAEDASMVASVLRDELGNNDICIFSDYAKGTLGDVSALIALCREHGVPALVDPKGIDFAPYRGATVLTPNLAEFEAVTAATGDDHALVSRAETLRNQLDLQALVVTLGERGMLVVTDTAEATILSARARQVYDVTGAGDTVIAALAAGFGAGLSISDAAGLANLAAGLVVGKIGVASVTPSELKLALHEYGQGGRGLLTREEAAQVAGEARVRGERIVMTNGCFDILHTGHVSYLQEAKTRGDRLMVAVNADESVTKLKGKGRPINPLGDRMAVLAGLAAVDWVVPFAEDTPEQLVTEVL</sequence>
<dbReference type="AlphaFoldDB" id="A0A382GU20"/>
<dbReference type="InterPro" id="IPR029056">
    <property type="entry name" value="Ribokinase-like"/>
</dbReference>
<dbReference type="NCBIfam" id="TIGR02198">
    <property type="entry name" value="rfaE_dom_I"/>
    <property type="match status" value="1"/>
</dbReference>
<dbReference type="EMBL" id="UINC01057171">
    <property type="protein sequence ID" value="SVB78043.1"/>
    <property type="molecule type" value="Genomic_DNA"/>
</dbReference>
<evidence type="ECO:0000256" key="9">
    <source>
        <dbReference type="ARBA" id="ARBA00023268"/>
    </source>
</evidence>
<name>A0A382GU20_9ZZZZ</name>
<dbReference type="InterPro" id="IPR023030">
    <property type="entry name" value="Bifunc_HldE"/>
</dbReference>
<keyword evidence="4" id="KW-0808">Transferase</keyword>
<evidence type="ECO:0000259" key="11">
    <source>
        <dbReference type="Pfam" id="PF00294"/>
    </source>
</evidence>
<keyword evidence="6" id="KW-0547">Nucleotide-binding</keyword>
<dbReference type="InterPro" id="IPR011913">
    <property type="entry name" value="RfaE_dom_I"/>
</dbReference>
<dbReference type="Pfam" id="PF01467">
    <property type="entry name" value="CTP_transf_like"/>
    <property type="match status" value="1"/>
</dbReference>
<accession>A0A382GU20</accession>
<dbReference type="UniPathway" id="UPA00958"/>
<feature type="domain" description="Cytidyltransferase-like" evidence="12">
    <location>
        <begin position="344"/>
        <end position="420"/>
    </location>
</feature>
<protein>
    <recommendedName>
        <fullName evidence="14">D-glycero-beta-D-manno-heptose 1-phosphate adenylyltransferase</fullName>
    </recommendedName>
</protein>
<evidence type="ECO:0000313" key="13">
    <source>
        <dbReference type="EMBL" id="SVB78043.1"/>
    </source>
</evidence>
<dbReference type="PANTHER" id="PTHR46969:SF1">
    <property type="entry name" value="BIFUNCTIONAL PROTEIN HLDE"/>
    <property type="match status" value="1"/>
</dbReference>
<dbReference type="InterPro" id="IPR014729">
    <property type="entry name" value="Rossmann-like_a/b/a_fold"/>
</dbReference>
<dbReference type="GO" id="GO:0033785">
    <property type="term" value="F:heptose 7-phosphate kinase activity"/>
    <property type="evidence" value="ECO:0007669"/>
    <property type="project" value="TreeGrafter"/>
</dbReference>
<reference evidence="13" key="1">
    <citation type="submission" date="2018-05" db="EMBL/GenBank/DDBJ databases">
        <authorList>
            <person name="Lanie J.A."/>
            <person name="Ng W.-L."/>
            <person name="Kazmierczak K.M."/>
            <person name="Andrzejewski T.M."/>
            <person name="Davidsen T.M."/>
            <person name="Wayne K.J."/>
            <person name="Tettelin H."/>
            <person name="Glass J.I."/>
            <person name="Rusch D."/>
            <person name="Podicherti R."/>
            <person name="Tsui H.-C.T."/>
            <person name="Winkler M.E."/>
        </authorList>
    </citation>
    <scope>NUCLEOTIDE SEQUENCE</scope>
</reference>
<keyword evidence="9" id="KW-0511">Multifunctional enzyme</keyword>
<gene>
    <name evidence="13" type="ORF">METZ01_LOCUS230897</name>
</gene>
<evidence type="ECO:0000259" key="12">
    <source>
        <dbReference type="Pfam" id="PF01467"/>
    </source>
</evidence>
<dbReference type="GO" id="GO:0005829">
    <property type="term" value="C:cytosol"/>
    <property type="evidence" value="ECO:0007669"/>
    <property type="project" value="TreeGrafter"/>
</dbReference>
<evidence type="ECO:0000256" key="6">
    <source>
        <dbReference type="ARBA" id="ARBA00022741"/>
    </source>
</evidence>
<keyword evidence="5" id="KW-0548">Nucleotidyltransferase</keyword>
<evidence type="ECO:0000256" key="2">
    <source>
        <dbReference type="ARBA" id="ARBA00003753"/>
    </source>
</evidence>
<dbReference type="InterPro" id="IPR004821">
    <property type="entry name" value="Cyt_trans-like"/>
</dbReference>
<dbReference type="InterPro" id="IPR002173">
    <property type="entry name" value="Carboh/pur_kinase_PfkB_CS"/>
</dbReference>